<feature type="compositionally biased region" description="Basic and acidic residues" evidence="1">
    <location>
        <begin position="72"/>
        <end position="95"/>
    </location>
</feature>
<organism evidence="2 3">
    <name type="scientific">Armillaria gallica</name>
    <name type="common">Bulbous honey fungus</name>
    <name type="synonym">Armillaria bulbosa</name>
    <dbReference type="NCBI Taxonomy" id="47427"/>
    <lineage>
        <taxon>Eukaryota</taxon>
        <taxon>Fungi</taxon>
        <taxon>Dikarya</taxon>
        <taxon>Basidiomycota</taxon>
        <taxon>Agaricomycotina</taxon>
        <taxon>Agaricomycetes</taxon>
        <taxon>Agaricomycetidae</taxon>
        <taxon>Agaricales</taxon>
        <taxon>Marasmiineae</taxon>
        <taxon>Physalacriaceae</taxon>
        <taxon>Armillaria</taxon>
    </lineage>
</organism>
<dbReference type="AlphaFoldDB" id="A0A2H3EZ82"/>
<dbReference type="EMBL" id="KZ293644">
    <property type="protein sequence ID" value="PBL04584.1"/>
    <property type="molecule type" value="Genomic_DNA"/>
</dbReference>
<dbReference type="Proteomes" id="UP000217790">
    <property type="component" value="Unassembled WGS sequence"/>
</dbReference>
<gene>
    <name evidence="2" type="ORF">ARMGADRAFT_1071027</name>
</gene>
<accession>A0A2H3EZ82</accession>
<dbReference type="InParanoid" id="A0A2H3EZ82"/>
<proteinExistence type="predicted"/>
<evidence type="ECO:0000313" key="3">
    <source>
        <dbReference type="Proteomes" id="UP000217790"/>
    </source>
</evidence>
<reference evidence="3" key="1">
    <citation type="journal article" date="2017" name="Nat. Ecol. Evol.">
        <title>Genome expansion and lineage-specific genetic innovations in the forest pathogenic fungi Armillaria.</title>
        <authorList>
            <person name="Sipos G."/>
            <person name="Prasanna A.N."/>
            <person name="Walter M.C."/>
            <person name="O'Connor E."/>
            <person name="Balint B."/>
            <person name="Krizsan K."/>
            <person name="Kiss B."/>
            <person name="Hess J."/>
            <person name="Varga T."/>
            <person name="Slot J."/>
            <person name="Riley R."/>
            <person name="Boka B."/>
            <person name="Rigling D."/>
            <person name="Barry K."/>
            <person name="Lee J."/>
            <person name="Mihaltcheva S."/>
            <person name="LaButti K."/>
            <person name="Lipzen A."/>
            <person name="Waldron R."/>
            <person name="Moloney N.M."/>
            <person name="Sperisen C."/>
            <person name="Kredics L."/>
            <person name="Vagvoelgyi C."/>
            <person name="Patrignani A."/>
            <person name="Fitzpatrick D."/>
            <person name="Nagy I."/>
            <person name="Doyle S."/>
            <person name="Anderson J.B."/>
            <person name="Grigoriev I.V."/>
            <person name="Gueldener U."/>
            <person name="Muensterkoetter M."/>
            <person name="Nagy L.G."/>
        </authorList>
    </citation>
    <scope>NUCLEOTIDE SEQUENCE [LARGE SCALE GENOMIC DNA]</scope>
    <source>
        <strain evidence="3">Ar21-2</strain>
    </source>
</reference>
<dbReference type="OrthoDB" id="3247165at2759"/>
<feature type="region of interest" description="Disordered" evidence="1">
    <location>
        <begin position="31"/>
        <end position="97"/>
    </location>
</feature>
<keyword evidence="3" id="KW-1185">Reference proteome</keyword>
<sequence>MDAKLMWSVVDPFIMVDANDLRWEKSLIAHKPNASHAESSSTKTKPDSHLPKPPSISLKKSSAIRNITPMKPAEKRKGRASDTFDSKQAATDKHAARSVAPNMPAGCKWSNNSCAYDAVLFILYNMWRSDDTRYSIERHMLGEYSLEEEYQRRSPYDAAASLWGYLLI</sequence>
<protein>
    <submittedName>
        <fullName evidence="2">Uncharacterized protein</fullName>
    </submittedName>
</protein>
<name>A0A2H3EZ82_ARMGA</name>
<evidence type="ECO:0000313" key="2">
    <source>
        <dbReference type="EMBL" id="PBL04584.1"/>
    </source>
</evidence>
<evidence type="ECO:0000256" key="1">
    <source>
        <dbReference type="SAM" id="MobiDB-lite"/>
    </source>
</evidence>